<evidence type="ECO:0000313" key="3">
    <source>
        <dbReference type="Proteomes" id="UP001198242"/>
    </source>
</evidence>
<keyword evidence="3" id="KW-1185">Reference proteome</keyword>
<dbReference type="AlphaFoldDB" id="A0AAE3J981"/>
<name>A0AAE3J981_9FIRM</name>
<dbReference type="Pfam" id="PF15979">
    <property type="entry name" value="Glyco_hydro_115"/>
    <property type="match status" value="1"/>
</dbReference>
<dbReference type="InterPro" id="IPR029018">
    <property type="entry name" value="Hex-like_dom2"/>
</dbReference>
<dbReference type="SUPFAM" id="SSF55545">
    <property type="entry name" value="beta-N-acetylhexosaminidase-like domain"/>
    <property type="match status" value="1"/>
</dbReference>
<keyword evidence="1 2" id="KW-0378">Hydrolase</keyword>
<comment type="caution">
    <text evidence="2">The sequence shown here is derived from an EMBL/GenBank/DDBJ whole genome shotgun (WGS) entry which is preliminary data.</text>
</comment>
<protein>
    <submittedName>
        <fullName evidence="2">Glycosyl hydrolase 115 family protein</fullName>
    </submittedName>
</protein>
<proteinExistence type="predicted"/>
<dbReference type="EMBL" id="JAJEQM010000008">
    <property type="protein sequence ID" value="MCC2210623.1"/>
    <property type="molecule type" value="Genomic_DNA"/>
</dbReference>
<dbReference type="GO" id="GO:0005975">
    <property type="term" value="P:carbohydrate metabolic process"/>
    <property type="evidence" value="ECO:0007669"/>
    <property type="project" value="UniProtKB-ARBA"/>
</dbReference>
<sequence length="663" mass="76896">MSFLFNLNTKVHTETETKPVMNAINILKRDMAKVFGASDENGNDIHLKKDDTLDEESYKIDIAENIVISAADDLGFVYALLKISEKYLDIKPFWFWLDQKIEKKDSVRIEKCEINSPKPKVKYRGWFFNDEVLMMKWKINGDKKEPWRMAFETLLRCGGNMTIPGTDKNSRLNRQMAADMGLWITHHHAEPLGAEIFARAYPGVEANFMEKSELFYKLWEDAVIEQKDCNVVWNLCFRGQGDCPFWSSDTSGQFDTPQKRGKLISNIIKKQCDIVKKYVKNPVFCTNLYGEIMELYKDGYIELDDGIIKVKADNGYGKMVTRRRDNHAARVSSMPVKDGGRQGIYYHVSFYDLQAANHITMLPNTVDFVNRELSDVLENGGDDFWVINCSNVRPHTYYLDAVRKKWFGEDISDESHSKEFADDYFNSAYDVSKCLAEYPKSTIKFGKNEDEHAGEQFYTENVRIIANKFVKDDKNSIAPLNWLVGKGGFYSQVRDYKVICESGIDKINSYYEMCKKTSEKLSGNEKQLFDETVLLQSKIHYYCANGVIKFCNGIEVFEKENYKEAFLLCGDSAVLFDKANEEMRNSENGVWQGFYHNDCLADIKHTAYMARKVMGVIREFGDNIRHDKWYRETMYAPEDREVMLLLVLDNHMTDEELYKAMQE</sequence>
<dbReference type="PANTHER" id="PTHR37842:SF2">
    <property type="entry name" value="GYLCOSYL HYDROLASE 115 C-TERMINAL DOMAIN-CONTAINING PROTEIN"/>
    <property type="match status" value="1"/>
</dbReference>
<dbReference type="Gene3D" id="3.30.379.10">
    <property type="entry name" value="Chitobiase/beta-hexosaminidase domain 2-like"/>
    <property type="match status" value="1"/>
</dbReference>
<dbReference type="InterPro" id="IPR031924">
    <property type="entry name" value="GH115"/>
</dbReference>
<evidence type="ECO:0000313" key="2">
    <source>
        <dbReference type="EMBL" id="MCC2210623.1"/>
    </source>
</evidence>
<reference evidence="2 3" key="1">
    <citation type="submission" date="2021-10" db="EMBL/GenBank/DDBJ databases">
        <title>Anaerobic single-cell dispensing facilitates the cultivation of human gut bacteria.</title>
        <authorList>
            <person name="Afrizal A."/>
        </authorList>
    </citation>
    <scope>NUCLEOTIDE SEQUENCE [LARGE SCALE GENOMIC DNA]</scope>
    <source>
        <strain evidence="2 3">CLA-AA-H232</strain>
    </source>
</reference>
<dbReference type="Proteomes" id="UP001198242">
    <property type="component" value="Unassembled WGS sequence"/>
</dbReference>
<dbReference type="Gene3D" id="3.20.20.520">
    <property type="entry name" value="Glycosyl hydrolase family 115"/>
    <property type="match status" value="1"/>
</dbReference>
<gene>
    <name evidence="2" type="ORF">LKE05_07455</name>
</gene>
<accession>A0AAE3J981</accession>
<dbReference type="PANTHER" id="PTHR37842">
    <property type="match status" value="1"/>
</dbReference>
<organism evidence="2 3">
    <name type="scientific">Hominilimicola fabiformis</name>
    <dbReference type="NCBI Taxonomy" id="2885356"/>
    <lineage>
        <taxon>Bacteria</taxon>
        <taxon>Bacillati</taxon>
        <taxon>Bacillota</taxon>
        <taxon>Clostridia</taxon>
        <taxon>Eubacteriales</taxon>
        <taxon>Oscillospiraceae</taxon>
        <taxon>Hominilimicola</taxon>
    </lineage>
</organism>
<evidence type="ECO:0000256" key="1">
    <source>
        <dbReference type="ARBA" id="ARBA00022801"/>
    </source>
</evidence>
<dbReference type="GO" id="GO:0016787">
    <property type="term" value="F:hydrolase activity"/>
    <property type="evidence" value="ECO:0007669"/>
    <property type="project" value="UniProtKB-KW"/>
</dbReference>
<dbReference type="RefSeq" id="WP_308456419.1">
    <property type="nucleotide sequence ID" value="NZ_JAJEQM010000008.1"/>
</dbReference>
<dbReference type="InterPro" id="IPR042301">
    <property type="entry name" value="GH115_sf"/>
</dbReference>